<dbReference type="EMBL" id="CP001101">
    <property type="protein sequence ID" value="ACE03979.1"/>
    <property type="molecule type" value="Genomic_DNA"/>
</dbReference>
<dbReference type="AlphaFoldDB" id="B3EQ47"/>
<evidence type="ECO:0000259" key="2">
    <source>
        <dbReference type="Pfam" id="PF26514"/>
    </source>
</evidence>
<evidence type="ECO:0000256" key="1">
    <source>
        <dbReference type="SAM" id="Phobius"/>
    </source>
</evidence>
<protein>
    <recommendedName>
        <fullName evidence="2">DUF8173 domain-containing protein</fullName>
    </recommendedName>
</protein>
<keyword evidence="1" id="KW-1133">Transmembrane helix</keyword>
<feature type="transmembrane region" description="Helical" evidence="1">
    <location>
        <begin position="270"/>
        <end position="292"/>
    </location>
</feature>
<name>B3EQ47_CHLPB</name>
<accession>B3EQ47</accession>
<dbReference type="STRING" id="331678.Cphamn1_1038"/>
<dbReference type="HOGENOM" id="CLU_794224_0_0_10"/>
<dbReference type="Pfam" id="PF26514">
    <property type="entry name" value="DUF8173"/>
    <property type="match status" value="1"/>
</dbReference>
<dbReference type="KEGG" id="cpb:Cphamn1_1038"/>
<feature type="domain" description="DUF8173" evidence="2">
    <location>
        <begin position="204"/>
        <end position="344"/>
    </location>
</feature>
<gene>
    <name evidence="3" type="ordered locus">Cphamn1_1038</name>
</gene>
<evidence type="ECO:0000313" key="3">
    <source>
        <dbReference type="EMBL" id="ACE03979.1"/>
    </source>
</evidence>
<keyword evidence="1" id="KW-0472">Membrane</keyword>
<sequence length="357" mass="38326">MQYDSSSETVLTATCIMKTLTSTLFCLLFILFAADDSRAFQDHPDSDANWRTGINLVIPQDEVVQEELDIAGINVEINGTAQNNMNVVAVKALTNGDFRKQVQILAADAKLGGTFAESVTCYAANAELSGTFNGDVTVKAARITLDPATVIMGDFNYSAASIQGLDKASISGTVSETPLDDADQEWNTWREDIGEVAAAAAVAGWILSLAAIIVTGFILRSLFPQQIETAVTTISASPWAAVGIGFVVFVATPPAIAITLATLVGIPLGLIAGMLFLIALFISQIFSGLWLGRKITGRFRNDETAPSFFWPFTLGILLIWLVGLIPFIGWLVGFIFTLLGLGALWLTLWHSIQTNRA</sequence>
<organism evidence="3">
    <name type="scientific">Chlorobium phaeobacteroides (strain BS1)</name>
    <dbReference type="NCBI Taxonomy" id="331678"/>
    <lineage>
        <taxon>Bacteria</taxon>
        <taxon>Pseudomonadati</taxon>
        <taxon>Chlorobiota</taxon>
        <taxon>Chlorobiia</taxon>
        <taxon>Chlorobiales</taxon>
        <taxon>Chlorobiaceae</taxon>
        <taxon>Chlorobium/Pelodictyon group</taxon>
        <taxon>Chlorobium</taxon>
    </lineage>
</organism>
<proteinExistence type="predicted"/>
<dbReference type="InterPro" id="IPR058486">
    <property type="entry name" value="DUF8173"/>
</dbReference>
<feature type="transmembrane region" description="Helical" evidence="1">
    <location>
        <begin position="328"/>
        <end position="349"/>
    </location>
</feature>
<keyword evidence="1" id="KW-0812">Transmembrane</keyword>
<feature type="transmembrane region" description="Helical" evidence="1">
    <location>
        <begin position="196"/>
        <end position="219"/>
    </location>
</feature>
<dbReference type="eggNOG" id="COG1664">
    <property type="taxonomic scope" value="Bacteria"/>
</dbReference>
<reference evidence="3" key="1">
    <citation type="submission" date="2008-06" db="EMBL/GenBank/DDBJ databases">
        <title>Complete sequence of Chlorobium phaeobacteroides BS1.</title>
        <authorList>
            <consortium name="US DOE Joint Genome Institute"/>
            <person name="Lucas S."/>
            <person name="Copeland A."/>
            <person name="Lapidus A."/>
            <person name="Glavina del Rio T."/>
            <person name="Dalin E."/>
            <person name="Tice H."/>
            <person name="Bruce D."/>
            <person name="Goodwin L."/>
            <person name="Pitluck S."/>
            <person name="Schmutz J."/>
            <person name="Larimer F."/>
            <person name="Land M."/>
            <person name="Hauser L."/>
            <person name="Kyrpides N."/>
            <person name="Ovchinnikova G."/>
            <person name="Li T."/>
            <person name="Liu Z."/>
            <person name="Zhao F."/>
            <person name="Overmann J."/>
            <person name="Bryant D.A."/>
            <person name="Richardson P."/>
        </authorList>
    </citation>
    <scope>NUCLEOTIDE SEQUENCE [LARGE SCALE GENOMIC DNA]</scope>
    <source>
        <strain evidence="3">BS1</strain>
    </source>
</reference>
<feature type="transmembrane region" description="Helical" evidence="1">
    <location>
        <begin position="239"/>
        <end position="264"/>
    </location>
</feature>
<feature type="transmembrane region" description="Helical" evidence="1">
    <location>
        <begin position="12"/>
        <end position="34"/>
    </location>
</feature>
<feature type="transmembrane region" description="Helical" evidence="1">
    <location>
        <begin position="304"/>
        <end position="322"/>
    </location>
</feature>